<dbReference type="InterPro" id="IPR000014">
    <property type="entry name" value="PAS"/>
</dbReference>
<dbReference type="PROSITE" id="PS50112">
    <property type="entry name" value="PAS"/>
    <property type="match status" value="1"/>
</dbReference>
<dbReference type="Pfam" id="PF00158">
    <property type="entry name" value="Sigma54_activat"/>
    <property type="match status" value="1"/>
</dbReference>
<dbReference type="SMART" id="SM00382">
    <property type="entry name" value="AAA"/>
    <property type="match status" value="1"/>
</dbReference>
<keyword evidence="1" id="KW-0547">Nucleotide-binding</keyword>
<evidence type="ECO:0000259" key="8">
    <source>
        <dbReference type="PROSITE" id="PS51371"/>
    </source>
</evidence>
<dbReference type="PANTHER" id="PTHR32071">
    <property type="entry name" value="TRANSCRIPTIONAL REGULATORY PROTEIN"/>
    <property type="match status" value="1"/>
</dbReference>
<proteinExistence type="predicted"/>
<evidence type="ECO:0000256" key="4">
    <source>
        <dbReference type="ARBA" id="ARBA00023163"/>
    </source>
</evidence>
<keyword evidence="2" id="KW-0067">ATP-binding</keyword>
<dbReference type="PRINTS" id="PR01590">
    <property type="entry name" value="HTHFIS"/>
</dbReference>
<evidence type="ECO:0000259" key="6">
    <source>
        <dbReference type="PROSITE" id="PS50045"/>
    </source>
</evidence>
<dbReference type="InterPro" id="IPR025943">
    <property type="entry name" value="Sigma_54_int_dom_ATP-bd_2"/>
</dbReference>
<evidence type="ECO:0000256" key="1">
    <source>
        <dbReference type="ARBA" id="ARBA00022741"/>
    </source>
</evidence>
<evidence type="ECO:0000256" key="3">
    <source>
        <dbReference type="ARBA" id="ARBA00023015"/>
    </source>
</evidence>
<dbReference type="Pfam" id="PF00571">
    <property type="entry name" value="CBS"/>
    <property type="match status" value="1"/>
</dbReference>
<dbReference type="GO" id="GO:0043565">
    <property type="term" value="F:sequence-specific DNA binding"/>
    <property type="evidence" value="ECO:0007669"/>
    <property type="project" value="InterPro"/>
</dbReference>
<accession>A0AA44BEA6</accession>
<reference evidence="9 10" key="1">
    <citation type="submission" date="2019-04" db="EMBL/GenBank/DDBJ databases">
        <title>Isachenkonia alkalipeptolytica gen. nov. sp. nov. a new anaerobic, alkiliphilic organothrophic bacterium capable to reduce synthesized ferrihydrite isolated from a soda lake.</title>
        <authorList>
            <person name="Toshchakov S.V."/>
            <person name="Zavarzina D.G."/>
            <person name="Zhilina T.N."/>
            <person name="Kostrikina N.A."/>
            <person name="Kublanov I.V."/>
        </authorList>
    </citation>
    <scope>NUCLEOTIDE SEQUENCE [LARGE SCALE GENOMIC DNA]</scope>
    <source>
        <strain evidence="9 10">Z-1701</strain>
    </source>
</reference>
<dbReference type="InterPro" id="IPR046342">
    <property type="entry name" value="CBS_dom_sf"/>
</dbReference>
<dbReference type="InterPro" id="IPR000644">
    <property type="entry name" value="CBS_dom"/>
</dbReference>
<name>A0AA44BEA6_9CLOT</name>
<dbReference type="Gene3D" id="3.40.50.300">
    <property type="entry name" value="P-loop containing nucleotide triphosphate hydrolases"/>
    <property type="match status" value="1"/>
</dbReference>
<evidence type="ECO:0000313" key="9">
    <source>
        <dbReference type="EMBL" id="NBG88738.1"/>
    </source>
</evidence>
<dbReference type="PROSITE" id="PS51371">
    <property type="entry name" value="CBS"/>
    <property type="match status" value="1"/>
</dbReference>
<dbReference type="SMART" id="SM00091">
    <property type="entry name" value="PAS"/>
    <property type="match status" value="1"/>
</dbReference>
<keyword evidence="3" id="KW-0805">Transcription regulation</keyword>
<dbReference type="EMBL" id="SUMG01000011">
    <property type="protein sequence ID" value="NBG88738.1"/>
    <property type="molecule type" value="Genomic_DNA"/>
</dbReference>
<dbReference type="PROSITE" id="PS00676">
    <property type="entry name" value="SIGMA54_INTERACT_2"/>
    <property type="match status" value="1"/>
</dbReference>
<protein>
    <submittedName>
        <fullName evidence="9">PAS domain-containing protein</fullName>
    </submittedName>
</protein>
<dbReference type="AlphaFoldDB" id="A0AA44BEA6"/>
<feature type="domain" description="CBS" evidence="8">
    <location>
        <begin position="87"/>
        <end position="143"/>
    </location>
</feature>
<keyword evidence="5" id="KW-0129">CBS domain</keyword>
<dbReference type="PANTHER" id="PTHR32071:SF57">
    <property type="entry name" value="C4-DICARBOXYLATE TRANSPORT TRANSCRIPTIONAL REGULATORY PROTEIN DCTD"/>
    <property type="match status" value="1"/>
</dbReference>
<dbReference type="NCBIfam" id="TIGR00229">
    <property type="entry name" value="sensory_box"/>
    <property type="match status" value="1"/>
</dbReference>
<feature type="domain" description="Sigma-54 factor interaction" evidence="6">
    <location>
        <begin position="283"/>
        <end position="512"/>
    </location>
</feature>
<dbReference type="SUPFAM" id="SSF54631">
    <property type="entry name" value="CBS-domain pair"/>
    <property type="match status" value="1"/>
</dbReference>
<dbReference type="PROSITE" id="PS50045">
    <property type="entry name" value="SIGMA54_INTERACT_4"/>
    <property type="match status" value="1"/>
</dbReference>
<dbReference type="InterPro" id="IPR002078">
    <property type="entry name" value="Sigma_54_int"/>
</dbReference>
<dbReference type="InterPro" id="IPR003593">
    <property type="entry name" value="AAA+_ATPase"/>
</dbReference>
<evidence type="ECO:0000259" key="7">
    <source>
        <dbReference type="PROSITE" id="PS50112"/>
    </source>
</evidence>
<dbReference type="InterPro" id="IPR035965">
    <property type="entry name" value="PAS-like_dom_sf"/>
</dbReference>
<dbReference type="FunFam" id="3.40.50.300:FF:000006">
    <property type="entry name" value="DNA-binding transcriptional regulator NtrC"/>
    <property type="match status" value="1"/>
</dbReference>
<dbReference type="InterPro" id="IPR058031">
    <property type="entry name" value="AAA_lid_NorR"/>
</dbReference>
<evidence type="ECO:0000256" key="5">
    <source>
        <dbReference type="PROSITE-ProRule" id="PRU00703"/>
    </source>
</evidence>
<dbReference type="InterPro" id="IPR009057">
    <property type="entry name" value="Homeodomain-like_sf"/>
</dbReference>
<dbReference type="InterPro" id="IPR013767">
    <property type="entry name" value="PAS_fold"/>
</dbReference>
<dbReference type="GO" id="GO:0006355">
    <property type="term" value="P:regulation of DNA-templated transcription"/>
    <property type="evidence" value="ECO:0007669"/>
    <property type="project" value="InterPro"/>
</dbReference>
<dbReference type="Pfam" id="PF00989">
    <property type="entry name" value="PAS"/>
    <property type="match status" value="1"/>
</dbReference>
<dbReference type="CDD" id="cd00009">
    <property type="entry name" value="AAA"/>
    <property type="match status" value="1"/>
</dbReference>
<feature type="domain" description="PAS" evidence="7">
    <location>
        <begin position="143"/>
        <end position="196"/>
    </location>
</feature>
<dbReference type="Proteomes" id="UP000449710">
    <property type="component" value="Unassembled WGS sequence"/>
</dbReference>
<gene>
    <name evidence="9" type="ORF">ISALK_09515</name>
</gene>
<organism evidence="9 10">
    <name type="scientific">Isachenkonia alkalipeptolytica</name>
    <dbReference type="NCBI Taxonomy" id="2565777"/>
    <lineage>
        <taxon>Bacteria</taxon>
        <taxon>Bacillati</taxon>
        <taxon>Bacillota</taxon>
        <taxon>Clostridia</taxon>
        <taxon>Eubacteriales</taxon>
        <taxon>Clostridiaceae</taxon>
        <taxon>Isachenkonia</taxon>
    </lineage>
</organism>
<dbReference type="SUPFAM" id="SSF52540">
    <property type="entry name" value="P-loop containing nucleoside triphosphate hydrolases"/>
    <property type="match status" value="1"/>
</dbReference>
<dbReference type="GO" id="GO:0005524">
    <property type="term" value="F:ATP binding"/>
    <property type="evidence" value="ECO:0007669"/>
    <property type="project" value="UniProtKB-KW"/>
</dbReference>
<evidence type="ECO:0000313" key="10">
    <source>
        <dbReference type="Proteomes" id="UP000449710"/>
    </source>
</evidence>
<dbReference type="Gene3D" id="3.10.580.10">
    <property type="entry name" value="CBS-domain"/>
    <property type="match status" value="1"/>
</dbReference>
<keyword evidence="4" id="KW-0804">Transcription</keyword>
<dbReference type="Gene3D" id="3.30.450.20">
    <property type="entry name" value="PAS domain"/>
    <property type="match status" value="1"/>
</dbReference>
<dbReference type="Pfam" id="PF25601">
    <property type="entry name" value="AAA_lid_14"/>
    <property type="match status" value="1"/>
</dbReference>
<dbReference type="PROSITE" id="PS00675">
    <property type="entry name" value="SIGMA54_INTERACT_1"/>
    <property type="match status" value="1"/>
</dbReference>
<dbReference type="SUPFAM" id="SSF46689">
    <property type="entry name" value="Homeodomain-like"/>
    <property type="match status" value="1"/>
</dbReference>
<dbReference type="InterPro" id="IPR025662">
    <property type="entry name" value="Sigma_54_int_dom_ATP-bd_1"/>
</dbReference>
<dbReference type="InterPro" id="IPR002197">
    <property type="entry name" value="HTH_Fis"/>
</dbReference>
<dbReference type="SUPFAM" id="SSF55785">
    <property type="entry name" value="PYP-like sensor domain (PAS domain)"/>
    <property type="match status" value="1"/>
</dbReference>
<comment type="caution">
    <text evidence="9">The sequence shown here is derived from an EMBL/GenBank/DDBJ whole genome shotgun (WGS) entry which is preliminary data.</text>
</comment>
<dbReference type="InterPro" id="IPR027417">
    <property type="entry name" value="P-loop_NTPase"/>
</dbReference>
<dbReference type="Pfam" id="PF02954">
    <property type="entry name" value="HTH_8"/>
    <property type="match status" value="1"/>
</dbReference>
<dbReference type="Gene3D" id="1.10.8.60">
    <property type="match status" value="1"/>
</dbReference>
<keyword evidence="10" id="KW-1185">Reference proteome</keyword>
<dbReference type="CDD" id="cd02205">
    <property type="entry name" value="CBS_pair_SF"/>
    <property type="match status" value="1"/>
</dbReference>
<dbReference type="Gene3D" id="1.10.10.60">
    <property type="entry name" value="Homeodomain-like"/>
    <property type="match status" value="1"/>
</dbReference>
<sequence>MEVFYMFGDYLFSTTIEGLIDSKTLILQNDEAVINVLYKMLQENFQEGLVLLKSGKKRKEYGIITLRDLSISKDDLFDFDQKIEDKLSTPIEALSDTTTVKAALKAFEELQSESLPVESNGQLVGVVRKKDFFNRYFPQLYDMNHKYKDIINHMHEAVSVIDQNGYVRLWNKQAEELYQIPREKIVNEKMSVFFPNALGLKILETRKAIKNVYYSPKEDYYVSISSLPVYINKKFIGVVSTEKDLTQQKNLTTKLENANSKITSLQQKVAEIHGYSNSFFDDIKGHDPILLEKIELAKYVSKTNTNVLITGESGTGKELFAKGIHGQSGREGAFVSVNCSAIPHGLFESEFFGYEDGAFTGAIKGGKAGYFKLSDKGTLFLDEVGELPLELQAKLLRVLDEQKVSPLGSEQMIPVDVRIIAATNRNMKQLVENEQFRHDLYYRLNVVEIDLPPLRKRIEDIVILFHQFLEAYSKENNIEIKSIDPEIYSYLKTASWEGNIRELRNTVEYLVVLSKNGIIKPEALPDYIKEQKPQEVVDTDPVYKNLEYQMDHFEKVLIERALEINNYNKSKTAKYLEIPRSTLYYKLEKHELE</sequence>
<evidence type="ECO:0000256" key="2">
    <source>
        <dbReference type="ARBA" id="ARBA00022840"/>
    </source>
</evidence>